<accession>A0ABV9MUJ4</accession>
<feature type="transmembrane region" description="Helical" evidence="9">
    <location>
        <begin position="150"/>
        <end position="167"/>
    </location>
</feature>
<feature type="transmembrane region" description="Helical" evidence="9">
    <location>
        <begin position="263"/>
        <end position="286"/>
    </location>
</feature>
<keyword evidence="6 9" id="KW-0472">Membrane</keyword>
<comment type="subcellular location">
    <subcellularLocation>
        <location evidence="1">Cell membrane</location>
        <topology evidence="1">Multi-pass membrane protein</topology>
    </subcellularLocation>
</comment>
<dbReference type="Proteomes" id="UP001595969">
    <property type="component" value="Unassembled WGS sequence"/>
</dbReference>
<dbReference type="EMBL" id="JBHSGS010000017">
    <property type="protein sequence ID" value="MFC4718826.1"/>
    <property type="molecule type" value="Genomic_DNA"/>
</dbReference>
<feature type="transmembrane region" description="Helical" evidence="9">
    <location>
        <begin position="386"/>
        <end position="402"/>
    </location>
</feature>
<dbReference type="InterPro" id="IPR036514">
    <property type="entry name" value="SGNH_hydro_sf"/>
</dbReference>
<protein>
    <submittedName>
        <fullName evidence="11">Acyltransferase family protein</fullName>
        <ecNumber evidence="11">2.3.1.-</ecNumber>
    </submittedName>
</protein>
<feature type="transmembrane region" description="Helical" evidence="9">
    <location>
        <begin position="237"/>
        <end position="257"/>
    </location>
</feature>
<feature type="compositionally biased region" description="Polar residues" evidence="8">
    <location>
        <begin position="424"/>
        <end position="435"/>
    </location>
</feature>
<feature type="transmembrane region" description="Helical" evidence="9">
    <location>
        <begin position="38"/>
        <end position="55"/>
    </location>
</feature>
<dbReference type="PANTHER" id="PTHR23028:SF53">
    <property type="entry name" value="ACYL_TRANSF_3 DOMAIN-CONTAINING PROTEIN"/>
    <property type="match status" value="1"/>
</dbReference>
<evidence type="ECO:0000256" key="9">
    <source>
        <dbReference type="SAM" id="Phobius"/>
    </source>
</evidence>
<evidence type="ECO:0000313" key="11">
    <source>
        <dbReference type="EMBL" id="MFC4718826.1"/>
    </source>
</evidence>
<keyword evidence="7 11" id="KW-0012">Acyltransferase</keyword>
<comment type="caution">
    <text evidence="11">The sequence shown here is derived from an EMBL/GenBank/DDBJ whole genome shotgun (WGS) entry which is preliminary data.</text>
</comment>
<evidence type="ECO:0000256" key="8">
    <source>
        <dbReference type="SAM" id="MobiDB-lite"/>
    </source>
</evidence>
<feature type="domain" description="Acyltransferase 3" evidence="10">
    <location>
        <begin position="13"/>
        <end position="346"/>
    </location>
</feature>
<organism evidence="11 12">
    <name type="scientific">Enterococcus lemanii</name>
    <dbReference type="NCBI Taxonomy" id="1159752"/>
    <lineage>
        <taxon>Bacteria</taxon>
        <taxon>Bacillati</taxon>
        <taxon>Bacillota</taxon>
        <taxon>Bacilli</taxon>
        <taxon>Lactobacillales</taxon>
        <taxon>Enterococcaceae</taxon>
        <taxon>Enterococcus</taxon>
    </lineage>
</organism>
<dbReference type="SUPFAM" id="SSF52266">
    <property type="entry name" value="SGNH hydrolase"/>
    <property type="match status" value="1"/>
</dbReference>
<keyword evidence="2" id="KW-1003">Cell membrane</keyword>
<keyword evidence="3 11" id="KW-0808">Transferase</keyword>
<dbReference type="InterPro" id="IPR002656">
    <property type="entry name" value="Acyl_transf_3_dom"/>
</dbReference>
<evidence type="ECO:0000256" key="2">
    <source>
        <dbReference type="ARBA" id="ARBA00022475"/>
    </source>
</evidence>
<gene>
    <name evidence="11" type="ORF">ACFO5I_03585</name>
</gene>
<dbReference type="GO" id="GO:0016746">
    <property type="term" value="F:acyltransferase activity"/>
    <property type="evidence" value="ECO:0007669"/>
    <property type="project" value="UniProtKB-KW"/>
</dbReference>
<proteinExistence type="predicted"/>
<keyword evidence="12" id="KW-1185">Reference proteome</keyword>
<feature type="transmembrane region" description="Helical" evidence="9">
    <location>
        <begin position="174"/>
        <end position="195"/>
    </location>
</feature>
<dbReference type="EC" id="2.3.1.-" evidence="11"/>
<keyword evidence="5 9" id="KW-1133">Transmembrane helix</keyword>
<reference evidence="12" key="1">
    <citation type="journal article" date="2019" name="Int. J. Syst. Evol. Microbiol.">
        <title>The Global Catalogue of Microorganisms (GCM) 10K type strain sequencing project: providing services to taxonomists for standard genome sequencing and annotation.</title>
        <authorList>
            <consortium name="The Broad Institute Genomics Platform"/>
            <consortium name="The Broad Institute Genome Sequencing Center for Infectious Disease"/>
            <person name="Wu L."/>
            <person name="Ma J."/>
        </authorList>
    </citation>
    <scope>NUCLEOTIDE SEQUENCE [LARGE SCALE GENOMIC DNA]</scope>
    <source>
        <strain evidence="12">CGMCC 1.19032</strain>
    </source>
</reference>
<feature type="region of interest" description="Disordered" evidence="8">
    <location>
        <begin position="424"/>
        <end position="456"/>
    </location>
</feature>
<evidence type="ECO:0000256" key="5">
    <source>
        <dbReference type="ARBA" id="ARBA00022989"/>
    </source>
</evidence>
<dbReference type="InterPro" id="IPR050879">
    <property type="entry name" value="Acyltransferase_3"/>
</dbReference>
<feature type="transmembrane region" description="Helical" evidence="9">
    <location>
        <begin position="81"/>
        <end position="99"/>
    </location>
</feature>
<evidence type="ECO:0000256" key="3">
    <source>
        <dbReference type="ARBA" id="ARBA00022679"/>
    </source>
</evidence>
<dbReference type="CDD" id="cd01840">
    <property type="entry name" value="SGNH_hydrolase_yrhL_like"/>
    <property type="match status" value="1"/>
</dbReference>
<feature type="transmembrane region" description="Helical" evidence="9">
    <location>
        <begin position="331"/>
        <end position="350"/>
    </location>
</feature>
<evidence type="ECO:0000259" key="10">
    <source>
        <dbReference type="Pfam" id="PF01757"/>
    </source>
</evidence>
<evidence type="ECO:0000256" key="1">
    <source>
        <dbReference type="ARBA" id="ARBA00004651"/>
    </source>
</evidence>
<feature type="transmembrane region" description="Helical" evidence="9">
    <location>
        <begin position="12"/>
        <end position="32"/>
    </location>
</feature>
<dbReference type="RefSeq" id="WP_204654411.1">
    <property type="nucleotide sequence ID" value="NZ_JAFBFD010000026.1"/>
</dbReference>
<dbReference type="PANTHER" id="PTHR23028">
    <property type="entry name" value="ACETYLTRANSFERASE"/>
    <property type="match status" value="1"/>
</dbReference>
<evidence type="ECO:0000256" key="4">
    <source>
        <dbReference type="ARBA" id="ARBA00022692"/>
    </source>
</evidence>
<evidence type="ECO:0000313" key="12">
    <source>
        <dbReference type="Proteomes" id="UP001595969"/>
    </source>
</evidence>
<dbReference type="Pfam" id="PF01757">
    <property type="entry name" value="Acyl_transf_3"/>
    <property type="match status" value="1"/>
</dbReference>
<keyword evidence="4 9" id="KW-0812">Transmembrane</keyword>
<sequence>MEKKKQNKSRYISGLNGLRSIAVIGVIFYHLFPNQIRGGYLGVAVFYVISGYLITDHLRQEWQSTNKINFKEFYLRRLKRLYPALLAVLVVSSAYITLFQRNLLTNLRGIVFSSLTYTNNWWQIRHGLSYFDRFNNESPFTHLWSLGVEGQNYLLWPIVFFLLMMFVKKKKHIIQFLFAATLISALFMGFLYTPGSDPSRVYYGTDTRLFSLWLGNLLAFIWPSTHLRKDIPLKAKHLLNLFGGVALLLLGVAFLYLDARYRFVYYGGMYLISFVIVVLVAVIAHPGASWDKWLTNPVFTYLGQRSYSLYLWQFPVMIFYEAKVKNINKNLWLHTLIELILIFGISELSYRLAEQKGKKINWHALKMAGKSWFTKPTLTLATLKKAASLFVIISALVGIVFSKTESTTAEQQAFQERLAESQKLAEQSKNQGNTNDAEKDTTKEESKKPESVTPVQLTEKQILAGQTLSITAIGDSVMLGATAHLQEVFPKMIIDAKVGRQIYDGAEVAKELIKENLIGETVLIGLGTNGAGSESDFDQLMAELGDRPVYLMNVHVPNKRWEGDINQLLEKIANKYKNVTLINWYEVSQGQTAWFEEDQVHPNETGLIDYTNLIAQTILAKP</sequence>
<feature type="compositionally biased region" description="Basic and acidic residues" evidence="8">
    <location>
        <begin position="436"/>
        <end position="450"/>
    </location>
</feature>
<evidence type="ECO:0000256" key="6">
    <source>
        <dbReference type="ARBA" id="ARBA00023136"/>
    </source>
</evidence>
<dbReference type="Gene3D" id="3.40.50.1110">
    <property type="entry name" value="SGNH hydrolase"/>
    <property type="match status" value="1"/>
</dbReference>
<name>A0ABV9MUJ4_9ENTE</name>
<evidence type="ECO:0000256" key="7">
    <source>
        <dbReference type="ARBA" id="ARBA00023315"/>
    </source>
</evidence>